<dbReference type="OrthoDB" id="10313604at2759"/>
<name>A0A6A5VWV1_9PLEO</name>
<proteinExistence type="predicted"/>
<keyword evidence="2" id="KW-1185">Reference proteome</keyword>
<accession>A0A6A5VWV1</accession>
<protein>
    <submittedName>
        <fullName evidence="1">Uncharacterized protein</fullName>
    </submittedName>
</protein>
<evidence type="ECO:0000313" key="2">
    <source>
        <dbReference type="Proteomes" id="UP000799779"/>
    </source>
</evidence>
<organism evidence="1 2">
    <name type="scientific">Amniculicola lignicola CBS 123094</name>
    <dbReference type="NCBI Taxonomy" id="1392246"/>
    <lineage>
        <taxon>Eukaryota</taxon>
        <taxon>Fungi</taxon>
        <taxon>Dikarya</taxon>
        <taxon>Ascomycota</taxon>
        <taxon>Pezizomycotina</taxon>
        <taxon>Dothideomycetes</taxon>
        <taxon>Pleosporomycetidae</taxon>
        <taxon>Pleosporales</taxon>
        <taxon>Amniculicolaceae</taxon>
        <taxon>Amniculicola</taxon>
    </lineage>
</organism>
<reference evidence="1" key="1">
    <citation type="journal article" date="2020" name="Stud. Mycol.">
        <title>101 Dothideomycetes genomes: a test case for predicting lifestyles and emergence of pathogens.</title>
        <authorList>
            <person name="Haridas S."/>
            <person name="Albert R."/>
            <person name="Binder M."/>
            <person name="Bloem J."/>
            <person name="Labutti K."/>
            <person name="Salamov A."/>
            <person name="Andreopoulos B."/>
            <person name="Baker S."/>
            <person name="Barry K."/>
            <person name="Bills G."/>
            <person name="Bluhm B."/>
            <person name="Cannon C."/>
            <person name="Castanera R."/>
            <person name="Culley D."/>
            <person name="Daum C."/>
            <person name="Ezra D."/>
            <person name="Gonzalez J."/>
            <person name="Henrissat B."/>
            <person name="Kuo A."/>
            <person name="Liang C."/>
            <person name="Lipzen A."/>
            <person name="Lutzoni F."/>
            <person name="Magnuson J."/>
            <person name="Mondo S."/>
            <person name="Nolan M."/>
            <person name="Ohm R."/>
            <person name="Pangilinan J."/>
            <person name="Park H.-J."/>
            <person name="Ramirez L."/>
            <person name="Alfaro M."/>
            <person name="Sun H."/>
            <person name="Tritt A."/>
            <person name="Yoshinaga Y."/>
            <person name="Zwiers L.-H."/>
            <person name="Turgeon B."/>
            <person name="Goodwin S."/>
            <person name="Spatafora J."/>
            <person name="Crous P."/>
            <person name="Grigoriev I."/>
        </authorList>
    </citation>
    <scope>NUCLEOTIDE SEQUENCE</scope>
    <source>
        <strain evidence="1">CBS 123094</strain>
    </source>
</reference>
<dbReference type="EMBL" id="ML977721">
    <property type="protein sequence ID" value="KAF1993198.1"/>
    <property type="molecule type" value="Genomic_DNA"/>
</dbReference>
<evidence type="ECO:0000313" key="1">
    <source>
        <dbReference type="EMBL" id="KAF1993198.1"/>
    </source>
</evidence>
<dbReference type="Proteomes" id="UP000799779">
    <property type="component" value="Unassembled WGS sequence"/>
</dbReference>
<sequence length="96" mass="10910">MLKLKAKDTYAPAQRLLWILSIEVVASDVWVSILAANDAGFLVKHSTWKDFYGIPGATELIEDLFPPLVYLADYFSEMLSFHCTEVPDLILYRWGA</sequence>
<gene>
    <name evidence="1" type="ORF">P154DRAFT_583042</name>
</gene>
<dbReference type="AlphaFoldDB" id="A0A6A5VWV1"/>